<evidence type="ECO:0000313" key="7">
    <source>
        <dbReference type="EMBL" id="RBM02825.1"/>
    </source>
</evidence>
<dbReference type="SUPFAM" id="SSF56059">
    <property type="entry name" value="Glutathione synthetase ATP-binding domain-like"/>
    <property type="match status" value="1"/>
</dbReference>
<evidence type="ECO:0000259" key="6">
    <source>
        <dbReference type="Pfam" id="PF03738"/>
    </source>
</evidence>
<feature type="domain" description="Glutathionylspermidine synthase pre-ATP-grasp-like" evidence="6">
    <location>
        <begin position="15"/>
        <end position="430"/>
    </location>
</feature>
<dbReference type="Gene3D" id="3.30.1490.330">
    <property type="match status" value="1"/>
</dbReference>
<dbReference type="InterPro" id="IPR005494">
    <property type="entry name" value="GSPS_pre-ATP-grasp-like_dom"/>
</dbReference>
<keyword evidence="5" id="KW-0460">Magnesium</keyword>
<keyword evidence="1" id="KW-0436">Ligase</keyword>
<evidence type="ECO:0000256" key="3">
    <source>
        <dbReference type="ARBA" id="ARBA00022741"/>
    </source>
</evidence>
<evidence type="ECO:0000256" key="1">
    <source>
        <dbReference type="ARBA" id="ARBA00022598"/>
    </source>
</evidence>
<name>A0A365YJD9_9MICC</name>
<evidence type="ECO:0000256" key="4">
    <source>
        <dbReference type="ARBA" id="ARBA00022840"/>
    </source>
</evidence>
<dbReference type="AlphaFoldDB" id="A0A365YJD9"/>
<dbReference type="GO" id="GO:0016874">
    <property type="term" value="F:ligase activity"/>
    <property type="evidence" value="ECO:0007669"/>
    <property type="project" value="UniProtKB-KW"/>
</dbReference>
<gene>
    <name evidence="7" type="ORF">C1H84_05185</name>
</gene>
<evidence type="ECO:0000256" key="2">
    <source>
        <dbReference type="ARBA" id="ARBA00022723"/>
    </source>
</evidence>
<dbReference type="GO" id="GO:0046872">
    <property type="term" value="F:metal ion binding"/>
    <property type="evidence" value="ECO:0007669"/>
    <property type="project" value="UniProtKB-KW"/>
</dbReference>
<keyword evidence="2" id="KW-0479">Metal-binding</keyword>
<sequence length="432" mass="49203">MQRKMTTARPDYLAKVNAAGLVYTHEDRVSTSPELYRYWRDDAYYELSPKEIEVLHRASASVFAMLEEAGDYLLSPSGAADLARFGIPRRAMRAIIDSWNEEPACGSVYGRFDFRFGGLDHPEADQRIPKLYEFNADTPTSLVESLVQWQWFEDNRNLGATQWTNMYEDLVVAWQRNLELITRKIGSMPTVYFACSAEDTSHEDEMNTLVLRDTCAAAGYRTETIYIENLWVDGEGRYRAGEDGPAIQVIFKLYPWEHMVHSEHADALFNDMLDSGFNGASYQGGTIWIEPPYKMLWSTKAILPVLWKLFGNDPDRSHYLLPAWFEGQQPSYLERLGYVRKPLLSREGADITLHSPNGELTLGEVQGYGEEGFILQELALPPVFHREDEHKDVSTVLGVWMIDGEPSGLAIRESHGPITDNFANFIPHVVTR</sequence>
<dbReference type="GO" id="GO:0005524">
    <property type="term" value="F:ATP binding"/>
    <property type="evidence" value="ECO:0007669"/>
    <property type="project" value="UniProtKB-KW"/>
</dbReference>
<keyword evidence="8" id="KW-1185">Reference proteome</keyword>
<dbReference type="InterPro" id="IPR016185">
    <property type="entry name" value="PreATP-grasp_dom_sf"/>
</dbReference>
<comment type="caution">
    <text evidence="7">The sequence shown here is derived from an EMBL/GenBank/DDBJ whole genome shotgun (WGS) entry which is preliminary data.</text>
</comment>
<dbReference type="Pfam" id="PF03738">
    <property type="entry name" value="GSP_synth"/>
    <property type="match status" value="1"/>
</dbReference>
<dbReference type="EMBL" id="POAF01000002">
    <property type="protein sequence ID" value="RBM02825.1"/>
    <property type="molecule type" value="Genomic_DNA"/>
</dbReference>
<evidence type="ECO:0000313" key="8">
    <source>
        <dbReference type="Proteomes" id="UP000252167"/>
    </source>
</evidence>
<evidence type="ECO:0000256" key="5">
    <source>
        <dbReference type="ARBA" id="ARBA00022842"/>
    </source>
</evidence>
<proteinExistence type="predicted"/>
<keyword evidence="4" id="KW-0067">ATP-binding</keyword>
<reference evidence="7 8" key="1">
    <citation type="submission" date="2018-01" db="EMBL/GenBank/DDBJ databases">
        <title>Glutamicibacter soli strain NHPC-3 Whole genome sequence and assembly.</title>
        <authorList>
            <person name="Choudhury P."/>
            <person name="Gupta D."/>
            <person name="Sengupta K."/>
            <person name="Jawed A."/>
            <person name="Sultana N."/>
            <person name="Saha P."/>
        </authorList>
    </citation>
    <scope>NUCLEOTIDE SEQUENCE [LARGE SCALE GENOMIC DNA]</scope>
    <source>
        <strain evidence="7 8">NHPC-3</strain>
    </source>
</reference>
<protein>
    <submittedName>
        <fullName evidence="7">Glutathionylspermidine synthase family protein</fullName>
    </submittedName>
</protein>
<dbReference type="Proteomes" id="UP000252167">
    <property type="component" value="Unassembled WGS sequence"/>
</dbReference>
<keyword evidence="3" id="KW-0547">Nucleotide-binding</keyword>
<dbReference type="SUPFAM" id="SSF52440">
    <property type="entry name" value="PreATP-grasp domain"/>
    <property type="match status" value="1"/>
</dbReference>
<accession>A0A365YJD9</accession>
<organism evidence="7 8">
    <name type="scientific">Glutamicibacter soli</name>
    <dbReference type="NCBI Taxonomy" id="453836"/>
    <lineage>
        <taxon>Bacteria</taxon>
        <taxon>Bacillati</taxon>
        <taxon>Actinomycetota</taxon>
        <taxon>Actinomycetes</taxon>
        <taxon>Micrococcales</taxon>
        <taxon>Micrococcaceae</taxon>
        <taxon>Glutamicibacter</taxon>
    </lineage>
</organism>